<protein>
    <recommendedName>
        <fullName evidence="4">Protein kinase domain-containing protein</fullName>
    </recommendedName>
</protein>
<dbReference type="Gene3D" id="1.10.510.10">
    <property type="entry name" value="Transferase(Phosphotransferase) domain 1"/>
    <property type="match status" value="2"/>
</dbReference>
<feature type="region of interest" description="Disordered" evidence="3">
    <location>
        <begin position="228"/>
        <end position="329"/>
    </location>
</feature>
<dbReference type="SMART" id="SM00710">
    <property type="entry name" value="PbH1"/>
    <property type="match status" value="8"/>
</dbReference>
<dbReference type="Proteomes" id="UP001141327">
    <property type="component" value="Unassembled WGS sequence"/>
</dbReference>
<dbReference type="InterPro" id="IPR011050">
    <property type="entry name" value="Pectin_lyase_fold/virulence"/>
</dbReference>
<proteinExistence type="predicted"/>
<evidence type="ECO:0000256" key="2">
    <source>
        <dbReference type="ARBA" id="ARBA00022840"/>
    </source>
</evidence>
<dbReference type="PROSITE" id="PS50011">
    <property type="entry name" value="PROTEIN_KINASE_DOM"/>
    <property type="match status" value="1"/>
</dbReference>
<feature type="compositionally biased region" description="Pro residues" evidence="3">
    <location>
        <begin position="161"/>
        <end position="177"/>
    </location>
</feature>
<dbReference type="SUPFAM" id="SSF56112">
    <property type="entry name" value="Protein kinase-like (PK-like)"/>
    <property type="match status" value="2"/>
</dbReference>
<sequence length="2180" mass="228275">MDELQLLKERLQDTRALLASETKARSSLEYTLKLSRDRENRITSELEKLRQFVAEPSFSLESLQAECNHLRTELTVAQKAVADERALNNSLSSDVEQCHQALERSDQSRQTLQFRLDASERDRAALLDELELLRKRLKAAPPPVVVAPIPQGPQPEEQNPVPLPAPAPAPPPPPLPQAPARDDVIAALESQLCEARQQAAFRQSEIDKLELLVHSQCEERVQLLTQLASTSRPPPAPPSRQQQQQQQQQQQHSRGADGNTTPTGGYGAGSLSPAALLPRGETVTPISPPNPSRRFSLPLPSTANQPRPQPALASYRAATPPQVAPPPTSVRASLAAVDPGAGFLPTAGGGGKPPFPSARGIIRTANSLGMGGSSRGGRSPSPTMGMDRPGTMLPSPTASGSGTIDLEMVWIFFVSPISQPPSNSTPLLQTINVPPTLSALTLAGSAPGTLVRCGDNVNAIACGLPNILASLTLVNLTLQGCRGAPSLSINTTGPVAIMVDHCAFHQCAACGGGAISVASTAPGMINLTLTDSWFNGSALAPCPGSDGGRAVTVINPSRVTVTRTVFTHIRTGSDGGALLVTSASPADVLLTGCRFEGITLEATAVPVSGGAVNLLVPGGSLTVDGCAFLGNSIITTGVQQAHGGALHAPGLRTVVIQNSLFANNTATSTGGDGAGGAVYLGVLHDSMQLIDCNFTGNAAAGHTANAGTLFVAGGTDILVEGCLMSGNTATGQGDTHSGALSLDGTQRVNIYRSEFTANLANSTQAAALGGALWWHAKAADSSFRLDHVVAGGNRALTFARINAQGGAVHILTEKRSRPLVHLAACDFHQNEARGAASRGASGGAYGGALTVVSSDTSANFGGNVTIEGSQFWGNTLAGSEGGGGAINLGQIDQVLVRETTFTMNLATWGSDRAAHGDRDLSGGAMRVCDATNHLTLDSVQFVSNTLMAPESGSSFGGALSITSTATTLRGCLFAHNRLVGGSWNVGGGLGMLEDDLTIEGTRFLNNTISGSFRGDSCGGAVGIDDFTFSPTRVAIRQCWFEENSVNGPVVMGGGLGLRSTPQSVELTGLTFLANVASSRASSAQGGGLYLLMVAVLSLNRVNFTANRVSGPAMVEGAGASIMAAGEASLLLATGGGLSVGRASNLTTTGSYLGGNRLRCPGCSTQGGTINLQNVDVALLADMTLEEPPHLKATTYDIDSGGCILARSPGELVFRNVSFLGCNAQQGGGLMASQGTSVRLEGCRFDGCMAEMGGAIATRGNLTDVGSNFFECRSTTGGGIWGSGATVTLTRSLLLNNTAVMAGGVLFLEANSTAVLENCFAFRNKAFSGTGGVLAAMSSSAAVMGGEYAFNQAKEGGVLYGVICHGSAGAMQLCGQLGGAVALEQSTLVALASNFTENWADSSGGALYSAMDRGEFSLEGCRFTGNWATLGGVAFFTQDGFATRCLFESNSASEGGSAFYASAHVFFFVFQSTFREQRSRDVVNPAQPRWAALSLIGVRVELEETTFTTNHGGAIFAQGGSEVSLGPGCTFVDNVAVINGLARPMNVWLSASGLTVSQPELINDTTIPGGTLWVYAKEDASLPHDSPALPPLLPLLDGGLMNPPANGCFDTPLLEVTVQLKDPNTAVSFGAKCYFVVTSGNGTREIQGPRPIFFVDGQGSCPLPDPRKVATDTLILTNDGRRNVTVATFSTAENRLGLILGIVGGSVGTGVLLLLGLGCNFLVRWVRLKRVAARELASWKGYQLATVNFGHLKFVKKVFLADLNGTPVAVKRLVRLQTAAELADFRREVDMMRTLRHPFVVSLVGATFEAPQQIVTEYMARGSLDGLLANHSARLPFQLRLRMAYDMSRGLSMPCIPEGSKGHAVVYLSQCTHGLRHVPRSNQNTSTISARARGLSMPCIPEGIQCICMAYDMSRGLSMPCIPEGIQCICMAYDMSRVYLQGPICEGSCSVCEGRRVFAMQPSFLPIAVPWDAGINYLHTLQPPIIHRDIKSANMLVTDDLRVKVSDFGISSLSQVGGVATLGGTPEFAAPEVLRDGRYLLASDVFSFGIVLWELTVRQAAWKGVPRDQVITRVMQGDRLPAPPPSEFPVVFCELITRCCAQEPETRPTMQQIVERLGAEVEMNPYIADPSISSEKPRRPRRKAAAPAGAEAGDAVLETFKDGGLQAPLLEQGAPEHGDMA</sequence>
<evidence type="ECO:0000313" key="6">
    <source>
        <dbReference type="Proteomes" id="UP001141327"/>
    </source>
</evidence>
<feature type="compositionally biased region" description="Low complexity" evidence="3">
    <location>
        <begin position="376"/>
        <end position="385"/>
    </location>
</feature>
<dbReference type="InterPro" id="IPR000719">
    <property type="entry name" value="Prot_kinase_dom"/>
</dbReference>
<feature type="region of interest" description="Disordered" evidence="3">
    <location>
        <begin position="365"/>
        <end position="387"/>
    </location>
</feature>
<dbReference type="InterPro" id="IPR012334">
    <property type="entry name" value="Pectin_lyas_fold"/>
</dbReference>
<feature type="region of interest" description="Disordered" evidence="3">
    <location>
        <begin position="2125"/>
        <end position="2180"/>
    </location>
</feature>
<dbReference type="PROSITE" id="PS00108">
    <property type="entry name" value="PROTEIN_KINASE_ST"/>
    <property type="match status" value="1"/>
</dbReference>
<keyword evidence="6" id="KW-1185">Reference proteome</keyword>
<reference evidence="5" key="1">
    <citation type="journal article" date="2022" name="bioRxiv">
        <title>Genomics of Preaxostyla Flagellates Illuminates Evolutionary Transitions and the Path Towards Mitochondrial Loss.</title>
        <authorList>
            <person name="Novak L.V.F."/>
            <person name="Treitli S.C."/>
            <person name="Pyrih J."/>
            <person name="Halakuc P."/>
            <person name="Pipaliya S.V."/>
            <person name="Vacek V."/>
            <person name="Brzon O."/>
            <person name="Soukal P."/>
            <person name="Eme L."/>
            <person name="Dacks J.B."/>
            <person name="Karnkowska A."/>
            <person name="Elias M."/>
            <person name="Hampl V."/>
        </authorList>
    </citation>
    <scope>NUCLEOTIDE SEQUENCE</scope>
    <source>
        <strain evidence="5">RCP-MX</strain>
    </source>
</reference>
<keyword evidence="1" id="KW-0547">Nucleotide-binding</keyword>
<dbReference type="PANTHER" id="PTHR44329">
    <property type="entry name" value="SERINE/THREONINE-PROTEIN KINASE TNNI3K-RELATED"/>
    <property type="match status" value="1"/>
</dbReference>
<dbReference type="Gene3D" id="2.160.20.10">
    <property type="entry name" value="Single-stranded right-handed beta-helix, Pectin lyase-like"/>
    <property type="match status" value="1"/>
</dbReference>
<feature type="compositionally biased region" description="Low complexity" evidence="3">
    <location>
        <begin position="239"/>
        <end position="251"/>
    </location>
</feature>
<dbReference type="InterPro" id="IPR001245">
    <property type="entry name" value="Ser-Thr/Tyr_kinase_cat_dom"/>
</dbReference>
<dbReference type="EMBL" id="JAPMOS010000101">
    <property type="protein sequence ID" value="KAJ4455591.1"/>
    <property type="molecule type" value="Genomic_DNA"/>
</dbReference>
<evidence type="ECO:0000259" key="4">
    <source>
        <dbReference type="PROSITE" id="PS50011"/>
    </source>
</evidence>
<comment type="caution">
    <text evidence="5">The sequence shown here is derived from an EMBL/GenBank/DDBJ whole genome shotgun (WGS) entry which is preliminary data.</text>
</comment>
<evidence type="ECO:0000256" key="1">
    <source>
        <dbReference type="ARBA" id="ARBA00022741"/>
    </source>
</evidence>
<dbReference type="Pfam" id="PF07714">
    <property type="entry name" value="PK_Tyr_Ser-Thr"/>
    <property type="match status" value="2"/>
</dbReference>
<dbReference type="InterPro" id="IPR008271">
    <property type="entry name" value="Ser/Thr_kinase_AS"/>
</dbReference>
<name>A0ABQ8U8E0_9EUKA</name>
<evidence type="ECO:0000256" key="3">
    <source>
        <dbReference type="SAM" id="MobiDB-lite"/>
    </source>
</evidence>
<dbReference type="SUPFAM" id="SSF51126">
    <property type="entry name" value="Pectin lyase-like"/>
    <property type="match status" value="4"/>
</dbReference>
<organism evidence="5 6">
    <name type="scientific">Paratrimastix pyriformis</name>
    <dbReference type="NCBI Taxonomy" id="342808"/>
    <lineage>
        <taxon>Eukaryota</taxon>
        <taxon>Metamonada</taxon>
        <taxon>Preaxostyla</taxon>
        <taxon>Paratrimastigidae</taxon>
        <taxon>Paratrimastix</taxon>
    </lineage>
</organism>
<gene>
    <name evidence="5" type="ORF">PAPYR_9441</name>
</gene>
<evidence type="ECO:0000313" key="5">
    <source>
        <dbReference type="EMBL" id="KAJ4455591.1"/>
    </source>
</evidence>
<feature type="region of interest" description="Disordered" evidence="3">
    <location>
        <begin position="143"/>
        <end position="179"/>
    </location>
</feature>
<dbReference type="InterPro" id="IPR011009">
    <property type="entry name" value="Kinase-like_dom_sf"/>
</dbReference>
<feature type="compositionally biased region" description="Pro residues" evidence="3">
    <location>
        <begin position="143"/>
        <end position="153"/>
    </location>
</feature>
<dbReference type="InterPro" id="IPR006626">
    <property type="entry name" value="PbH1"/>
</dbReference>
<feature type="domain" description="Protein kinase" evidence="4">
    <location>
        <begin position="1737"/>
        <end position="2126"/>
    </location>
</feature>
<dbReference type="PANTHER" id="PTHR44329:SF298">
    <property type="entry name" value="MIXED LINEAGE KINASE DOMAIN-LIKE PROTEIN"/>
    <property type="match status" value="1"/>
</dbReference>
<accession>A0ABQ8U8E0</accession>
<keyword evidence="2" id="KW-0067">ATP-binding</keyword>
<dbReference type="InterPro" id="IPR051681">
    <property type="entry name" value="Ser/Thr_Kinases-Pseudokinases"/>
</dbReference>
<dbReference type="SMART" id="SM00220">
    <property type="entry name" value="S_TKc"/>
    <property type="match status" value="1"/>
</dbReference>